<reference evidence="2" key="1">
    <citation type="submission" date="2020-10" db="EMBL/GenBank/DDBJ databases">
        <authorList>
            <person name="Gilroy R."/>
        </authorList>
    </citation>
    <scope>NUCLEOTIDE SEQUENCE</scope>
    <source>
        <strain evidence="2">CHK188-20938</strain>
    </source>
</reference>
<evidence type="ECO:0000313" key="3">
    <source>
        <dbReference type="Proteomes" id="UP000824169"/>
    </source>
</evidence>
<feature type="signal peptide" evidence="1">
    <location>
        <begin position="1"/>
        <end position="24"/>
    </location>
</feature>
<sequence>MKLRKRVISVILAGIVCAGIPVQARGAEAEDTEKDYVVWDLGRGVTLKTAASGQDHFETYESGITLQPAGQNEQVENYYLKNGGEEVFGAPAGMTYITNTGILFREYEKAMIVTGNYGTYSIRLPLLNVFAGGGGIESFGAPLGEQVRSVGETYQTFEKGTLRVSGENITDYPDTLCVRRDNLYYFKYTISGGEADRTVGYGRADDLVLTGDWNGDAVDTLCVRRGNLYYFKNNLSGGEADAVIAYGRPEDQVYVGDWDGDGVDTLCVRRGNLYYFQNSLSGGEADRVIAYGRPEDQVLVGDWNGDGVDTLCVRRDNLYYIQNSFAGGEADTVLAYGRAEDTVLVGDWNGDELDTLCVRRDNLYYFKNTISGGEADDVLAYGKEKDTVYAGNWRGADGGEKLEIEGGGDLSFNQSRGFQYSRLSRGFAGNAVNSVSFRKNALATYIDPQGNETQYCAYYDYSGNIVLAKRQNGGDWEYCWTGFQGEITDAHNSVSIAVDGSGYLHMAWSMHAGALNYAVADQPGSLSLRRAGMVGRQEDMATYPEFYVQPSGDMFFLYRNGSSGNGNLVLNHYDTGTGTWTRLHDDLISGEGQRSPYWQACVDSTGRLHISWVWRETEDVSTNYNLLYAVSTDATGTAFENSRGEEYSLPVTEATGETICQIPQGSALINQTSMTVDGEDLPYIISYWRVEGVVQYNIIRYTDSRWIVYNTNIRSTDFELTGGGTRQLPCARPQILVRGSGDETEVCVFFRDEERESRASAAKLIFQGGEMVTEEIMDITAGDMGEWEPVYDISLWQKTGKIQLFMQNAHYRPDGSGSQYEMEYIYVADVTQM</sequence>
<evidence type="ECO:0000256" key="1">
    <source>
        <dbReference type="SAM" id="SignalP"/>
    </source>
</evidence>
<dbReference type="AlphaFoldDB" id="A0A9D1T9W9"/>
<protein>
    <submittedName>
        <fullName evidence="2">BNR repeat-containing protein</fullName>
    </submittedName>
</protein>
<reference evidence="2" key="2">
    <citation type="journal article" date="2021" name="PeerJ">
        <title>Extensive microbial diversity within the chicken gut microbiome revealed by metagenomics and culture.</title>
        <authorList>
            <person name="Gilroy R."/>
            <person name="Ravi A."/>
            <person name="Getino M."/>
            <person name="Pursley I."/>
            <person name="Horton D.L."/>
            <person name="Alikhan N.F."/>
            <person name="Baker D."/>
            <person name="Gharbi K."/>
            <person name="Hall N."/>
            <person name="Watson M."/>
            <person name="Adriaenssens E.M."/>
            <person name="Foster-Nyarko E."/>
            <person name="Jarju S."/>
            <person name="Secka A."/>
            <person name="Antonio M."/>
            <person name="Oren A."/>
            <person name="Chaudhuri R.R."/>
            <person name="La Ragione R."/>
            <person name="Hildebrand F."/>
            <person name="Pallen M.J."/>
        </authorList>
    </citation>
    <scope>NUCLEOTIDE SEQUENCE</scope>
    <source>
        <strain evidence="2">CHK188-20938</strain>
    </source>
</reference>
<accession>A0A9D1T9W9</accession>
<keyword evidence="1" id="KW-0732">Signal</keyword>
<name>A0A9D1T9W9_9FIRM</name>
<dbReference type="Pfam" id="PF15892">
    <property type="entry name" value="BNR_4"/>
    <property type="match status" value="1"/>
</dbReference>
<gene>
    <name evidence="2" type="ORF">IAB71_05460</name>
</gene>
<proteinExistence type="predicted"/>
<feature type="chain" id="PRO_5039546869" evidence="1">
    <location>
        <begin position="25"/>
        <end position="833"/>
    </location>
</feature>
<dbReference type="EMBL" id="DVOO01000015">
    <property type="protein sequence ID" value="HIV25224.1"/>
    <property type="molecule type" value="Genomic_DNA"/>
</dbReference>
<comment type="caution">
    <text evidence="2">The sequence shown here is derived from an EMBL/GenBank/DDBJ whole genome shotgun (WGS) entry which is preliminary data.</text>
</comment>
<dbReference type="Proteomes" id="UP000824169">
    <property type="component" value="Unassembled WGS sequence"/>
</dbReference>
<organism evidence="2 3">
    <name type="scientific">Candidatus Scatomonas pullistercoris</name>
    <dbReference type="NCBI Taxonomy" id="2840920"/>
    <lineage>
        <taxon>Bacteria</taxon>
        <taxon>Bacillati</taxon>
        <taxon>Bacillota</taxon>
        <taxon>Clostridia</taxon>
        <taxon>Lachnospirales</taxon>
        <taxon>Lachnospiraceae</taxon>
        <taxon>Lachnospiraceae incertae sedis</taxon>
        <taxon>Candidatus Scatomonas</taxon>
    </lineage>
</organism>
<evidence type="ECO:0000313" key="2">
    <source>
        <dbReference type="EMBL" id="HIV25224.1"/>
    </source>
</evidence>